<name>A0A2P2N5D8_RHIMU</name>
<organism evidence="1">
    <name type="scientific">Rhizophora mucronata</name>
    <name type="common">Asiatic mangrove</name>
    <dbReference type="NCBI Taxonomy" id="61149"/>
    <lineage>
        <taxon>Eukaryota</taxon>
        <taxon>Viridiplantae</taxon>
        <taxon>Streptophyta</taxon>
        <taxon>Embryophyta</taxon>
        <taxon>Tracheophyta</taxon>
        <taxon>Spermatophyta</taxon>
        <taxon>Magnoliopsida</taxon>
        <taxon>eudicotyledons</taxon>
        <taxon>Gunneridae</taxon>
        <taxon>Pentapetalae</taxon>
        <taxon>rosids</taxon>
        <taxon>fabids</taxon>
        <taxon>Malpighiales</taxon>
        <taxon>Rhizophoraceae</taxon>
        <taxon>Rhizophora</taxon>
    </lineage>
</organism>
<proteinExistence type="predicted"/>
<dbReference type="AlphaFoldDB" id="A0A2P2N5D8"/>
<sequence length="24" mass="2880">MEKQHKEDHQKKGYHGCQHYVAVV</sequence>
<dbReference type="EMBL" id="GGEC01057194">
    <property type="protein sequence ID" value="MBX37678.1"/>
    <property type="molecule type" value="Transcribed_RNA"/>
</dbReference>
<evidence type="ECO:0000313" key="1">
    <source>
        <dbReference type="EMBL" id="MBX37678.1"/>
    </source>
</evidence>
<reference evidence="1" key="1">
    <citation type="submission" date="2018-02" db="EMBL/GenBank/DDBJ databases">
        <title>Rhizophora mucronata_Transcriptome.</title>
        <authorList>
            <person name="Meera S.P."/>
            <person name="Sreeshan A."/>
            <person name="Augustine A."/>
        </authorList>
    </citation>
    <scope>NUCLEOTIDE SEQUENCE</scope>
    <source>
        <tissue evidence="1">Leaf</tissue>
    </source>
</reference>
<protein>
    <submittedName>
        <fullName evidence="1">Uncharacterized protein</fullName>
    </submittedName>
</protein>
<accession>A0A2P2N5D8</accession>